<dbReference type="Ensembl" id="ENSCSRT00000008810.1">
    <property type="protein sequence ID" value="ENSCSRP00000008515.1"/>
    <property type="gene ID" value="ENSCSRG00000006345.1"/>
</dbReference>
<reference evidence="2" key="1">
    <citation type="submission" date="2025-08" db="UniProtKB">
        <authorList>
            <consortium name="Ensembl"/>
        </authorList>
    </citation>
    <scope>IDENTIFICATION</scope>
</reference>
<evidence type="ECO:0000313" key="3">
    <source>
        <dbReference type="Proteomes" id="UP000694403"/>
    </source>
</evidence>
<accession>A0A8C3S4K8</accession>
<reference evidence="2" key="2">
    <citation type="submission" date="2025-09" db="UniProtKB">
        <authorList>
            <consortium name="Ensembl"/>
        </authorList>
    </citation>
    <scope>IDENTIFICATION</scope>
</reference>
<protein>
    <submittedName>
        <fullName evidence="2">Uncharacterized protein</fullName>
    </submittedName>
</protein>
<organism evidence="2 3">
    <name type="scientific">Chelydra serpentina</name>
    <name type="common">Snapping turtle</name>
    <name type="synonym">Testudo serpentina</name>
    <dbReference type="NCBI Taxonomy" id="8475"/>
    <lineage>
        <taxon>Eukaryota</taxon>
        <taxon>Metazoa</taxon>
        <taxon>Chordata</taxon>
        <taxon>Craniata</taxon>
        <taxon>Vertebrata</taxon>
        <taxon>Euteleostomi</taxon>
        <taxon>Archelosauria</taxon>
        <taxon>Testudinata</taxon>
        <taxon>Testudines</taxon>
        <taxon>Cryptodira</taxon>
        <taxon>Durocryptodira</taxon>
        <taxon>Americhelydia</taxon>
        <taxon>Chelydroidea</taxon>
        <taxon>Chelydridae</taxon>
        <taxon>Chelydra</taxon>
    </lineage>
</organism>
<sequence length="77" mass="8118">MAARWAVLGLLAAGMASAAKESVLNVCMDAKHHKTQPGPEGALHGQVRSCPADTCQSHPRPLGNCGFSLSPRRLRQA</sequence>
<evidence type="ECO:0000313" key="2">
    <source>
        <dbReference type="Ensembl" id="ENSCSRP00000008515.1"/>
    </source>
</evidence>
<dbReference type="AlphaFoldDB" id="A0A8C3S4K8"/>
<dbReference type="Proteomes" id="UP000694403">
    <property type="component" value="Unplaced"/>
</dbReference>
<keyword evidence="3" id="KW-1185">Reference proteome</keyword>
<name>A0A8C3S4K8_CHESE</name>
<feature type="chain" id="PRO_5033981691" evidence="1">
    <location>
        <begin position="19"/>
        <end position="77"/>
    </location>
</feature>
<evidence type="ECO:0000256" key="1">
    <source>
        <dbReference type="SAM" id="SignalP"/>
    </source>
</evidence>
<proteinExistence type="predicted"/>
<keyword evidence="1" id="KW-0732">Signal</keyword>
<feature type="signal peptide" evidence="1">
    <location>
        <begin position="1"/>
        <end position="18"/>
    </location>
</feature>